<dbReference type="AlphaFoldDB" id="C0QFU4"/>
<keyword evidence="2" id="KW-1185">Reference proteome</keyword>
<dbReference type="eggNOG" id="COG1055">
    <property type="taxonomic scope" value="Bacteria"/>
</dbReference>
<proteinExistence type="predicted"/>
<dbReference type="STRING" id="177437.HRM2_24180"/>
<evidence type="ECO:0000313" key="1">
    <source>
        <dbReference type="EMBL" id="ACN15512.1"/>
    </source>
</evidence>
<dbReference type="Proteomes" id="UP000000442">
    <property type="component" value="Chromosome"/>
</dbReference>
<dbReference type="KEGG" id="dat:HRM2_24180"/>
<dbReference type="EMBL" id="CP001087">
    <property type="protein sequence ID" value="ACN15512.1"/>
    <property type="molecule type" value="Genomic_DNA"/>
</dbReference>
<protein>
    <submittedName>
        <fullName evidence="1">Na+/H+ antiporter and related arsenite permease</fullName>
    </submittedName>
</protein>
<gene>
    <name evidence="1" type="ordered locus">HRM2_24180</name>
</gene>
<dbReference type="HOGENOM" id="CLU_2315679_0_0_7"/>
<dbReference type="RefSeq" id="WP_015904277.1">
    <property type="nucleotide sequence ID" value="NC_012108.1"/>
</dbReference>
<reference evidence="1 2" key="1">
    <citation type="journal article" date="2009" name="Environ. Microbiol.">
        <title>Genome sequence of Desulfobacterium autotrophicum HRM2, a marine sulfate reducer oxidizing organic carbon completely to carbon dioxide.</title>
        <authorList>
            <person name="Strittmatter A.W."/>
            <person name="Liesegang H."/>
            <person name="Rabus R."/>
            <person name="Decker I."/>
            <person name="Amann J."/>
            <person name="Andres S."/>
            <person name="Henne A."/>
            <person name="Fricke W.F."/>
            <person name="Martinez-Arias R."/>
            <person name="Bartels D."/>
            <person name="Goesmann A."/>
            <person name="Krause L."/>
            <person name="Puehler A."/>
            <person name="Klenk H.P."/>
            <person name="Richter M."/>
            <person name="Schuler M."/>
            <person name="Gloeckner F.O."/>
            <person name="Meyerdierks A."/>
            <person name="Gottschalk G."/>
            <person name="Amann R."/>
        </authorList>
    </citation>
    <scope>NUCLEOTIDE SEQUENCE [LARGE SCALE GENOMIC DNA]</scope>
    <source>
        <strain evidence="2">ATCC 43914 / DSM 3382 / HRM2</strain>
    </source>
</reference>
<organism evidence="1 2">
    <name type="scientific">Desulforapulum autotrophicum (strain ATCC 43914 / DSM 3382 / VKM B-1955 / HRM2)</name>
    <name type="common">Desulfobacterium autotrophicum</name>
    <dbReference type="NCBI Taxonomy" id="177437"/>
    <lineage>
        <taxon>Bacteria</taxon>
        <taxon>Pseudomonadati</taxon>
        <taxon>Thermodesulfobacteriota</taxon>
        <taxon>Desulfobacteria</taxon>
        <taxon>Desulfobacterales</taxon>
        <taxon>Desulfobacteraceae</taxon>
        <taxon>Desulforapulum</taxon>
    </lineage>
</organism>
<sequence>MLSLIVFCSAYIGMALGKIPGLIIDRVGIALLGTIAMVVSGVDTPEDVLKSIDLPTILLLYALMIISAQLRLGGGTPGFHWKLCHFIPIQDCFYCSPWL</sequence>
<name>C0QFU4_DESAH</name>
<accession>C0QFU4</accession>
<evidence type="ECO:0000313" key="2">
    <source>
        <dbReference type="Proteomes" id="UP000000442"/>
    </source>
</evidence>